<evidence type="ECO:0000256" key="5">
    <source>
        <dbReference type="ARBA" id="ARBA00023180"/>
    </source>
</evidence>
<feature type="chain" id="PRO_5040191030" evidence="7">
    <location>
        <begin position="18"/>
        <end position="191"/>
    </location>
</feature>
<proteinExistence type="inferred from homology"/>
<evidence type="ECO:0000256" key="7">
    <source>
        <dbReference type="SAM" id="SignalP"/>
    </source>
</evidence>
<reference evidence="8" key="1">
    <citation type="submission" date="2022-01" db="EMBL/GenBank/DDBJ databases">
        <authorList>
            <person name="King R."/>
        </authorList>
    </citation>
    <scope>NUCLEOTIDE SEQUENCE</scope>
</reference>
<feature type="signal peptide" evidence="7">
    <location>
        <begin position="1"/>
        <end position="17"/>
    </location>
</feature>
<comment type="similarity">
    <text evidence="2">Belongs to the UPF0669 family.</text>
</comment>
<evidence type="ECO:0000313" key="8">
    <source>
        <dbReference type="EMBL" id="CAH1102660.1"/>
    </source>
</evidence>
<gene>
    <name evidence="8" type="ORF">PSYICH_LOCUS3887</name>
</gene>
<feature type="region of interest" description="Disordered" evidence="6">
    <location>
        <begin position="148"/>
        <end position="169"/>
    </location>
</feature>
<accession>A0A9P0CN34</accession>
<dbReference type="PANTHER" id="PTHR31703:SF2">
    <property type="entry name" value="UPF0669 PROTEIN C6ORF120"/>
    <property type="match status" value="1"/>
</dbReference>
<keyword evidence="9" id="KW-1185">Reference proteome</keyword>
<keyword evidence="3" id="KW-0964">Secreted</keyword>
<evidence type="ECO:0000256" key="3">
    <source>
        <dbReference type="ARBA" id="ARBA00022525"/>
    </source>
</evidence>
<evidence type="ECO:0000256" key="6">
    <source>
        <dbReference type="SAM" id="MobiDB-lite"/>
    </source>
</evidence>
<dbReference type="EMBL" id="OV651825">
    <property type="protein sequence ID" value="CAH1102660.1"/>
    <property type="molecule type" value="Genomic_DNA"/>
</dbReference>
<dbReference type="PANTHER" id="PTHR31703">
    <property type="entry name" value="UPF0669 PROTEIN C6ORF120"/>
    <property type="match status" value="1"/>
</dbReference>
<dbReference type="Pfam" id="PF17065">
    <property type="entry name" value="UPF0669"/>
    <property type="match status" value="1"/>
</dbReference>
<dbReference type="AlphaFoldDB" id="A0A9P0CN34"/>
<dbReference type="InterPro" id="IPR031420">
    <property type="entry name" value="UPF0669"/>
</dbReference>
<dbReference type="GO" id="GO:0005576">
    <property type="term" value="C:extracellular region"/>
    <property type="evidence" value="ECO:0007669"/>
    <property type="project" value="UniProtKB-SubCell"/>
</dbReference>
<protein>
    <submittedName>
        <fullName evidence="8">Uncharacterized protein</fullName>
    </submittedName>
</protein>
<dbReference type="Gene3D" id="2.60.120.380">
    <property type="match status" value="1"/>
</dbReference>
<dbReference type="Proteomes" id="UP001153636">
    <property type="component" value="Chromosome 13"/>
</dbReference>
<keyword evidence="4 7" id="KW-0732">Signal</keyword>
<name>A0A9P0CN34_9CUCU</name>
<evidence type="ECO:0000256" key="1">
    <source>
        <dbReference type="ARBA" id="ARBA00004613"/>
    </source>
</evidence>
<sequence>MINIIFKLLSLLLFSRADFDENFNPSSELLGYRNGIVGNETFVYYYVHHSGNILISLTSSEGDADLYISETRVFPTFYPESYDLHSATCGTEVIEIPLSFKSPIAVGVYGHSAHELSVFVLEIFRNPKSDIKTFAIIVDELPQSVKEQNSIPTEDKAKNPKSKTNKRKTESVASNVNGFFSLFEIIGLIFL</sequence>
<evidence type="ECO:0000313" key="9">
    <source>
        <dbReference type="Proteomes" id="UP001153636"/>
    </source>
</evidence>
<keyword evidence="5" id="KW-0325">Glycoprotein</keyword>
<comment type="subcellular location">
    <subcellularLocation>
        <location evidence="1">Secreted</location>
    </subcellularLocation>
</comment>
<dbReference type="OrthoDB" id="10046613at2759"/>
<organism evidence="8 9">
    <name type="scientific">Psylliodes chrysocephalus</name>
    <dbReference type="NCBI Taxonomy" id="3402493"/>
    <lineage>
        <taxon>Eukaryota</taxon>
        <taxon>Metazoa</taxon>
        <taxon>Ecdysozoa</taxon>
        <taxon>Arthropoda</taxon>
        <taxon>Hexapoda</taxon>
        <taxon>Insecta</taxon>
        <taxon>Pterygota</taxon>
        <taxon>Neoptera</taxon>
        <taxon>Endopterygota</taxon>
        <taxon>Coleoptera</taxon>
        <taxon>Polyphaga</taxon>
        <taxon>Cucujiformia</taxon>
        <taxon>Chrysomeloidea</taxon>
        <taxon>Chrysomelidae</taxon>
        <taxon>Galerucinae</taxon>
        <taxon>Alticini</taxon>
        <taxon>Psylliodes</taxon>
    </lineage>
</organism>
<evidence type="ECO:0000256" key="2">
    <source>
        <dbReference type="ARBA" id="ARBA00008960"/>
    </source>
</evidence>
<evidence type="ECO:0000256" key="4">
    <source>
        <dbReference type="ARBA" id="ARBA00022729"/>
    </source>
</evidence>